<gene>
    <name evidence="3" type="ORF">TrRE_jg8354</name>
</gene>
<dbReference type="EMBL" id="BRXZ01007665">
    <property type="protein sequence ID" value="GMI31357.1"/>
    <property type="molecule type" value="Genomic_DNA"/>
</dbReference>
<feature type="domain" description="Autophagy-related protein 11 C-terminal" evidence="2">
    <location>
        <begin position="259"/>
        <end position="362"/>
    </location>
</feature>
<accession>A0A9W7G432</accession>
<evidence type="ECO:0000313" key="3">
    <source>
        <dbReference type="EMBL" id="GMI31357.1"/>
    </source>
</evidence>
<dbReference type="Pfam" id="PF10377">
    <property type="entry name" value="ATG11"/>
    <property type="match status" value="1"/>
</dbReference>
<reference evidence="3" key="1">
    <citation type="submission" date="2022-07" db="EMBL/GenBank/DDBJ databases">
        <title>Genome analysis of Parmales, a sister group of diatoms, reveals the evolutionary specialization of diatoms from phago-mixotrophs to photoautotrophs.</title>
        <authorList>
            <person name="Ban H."/>
            <person name="Sato S."/>
            <person name="Yoshikawa S."/>
            <person name="Kazumasa Y."/>
            <person name="Nakamura Y."/>
            <person name="Ichinomiya M."/>
            <person name="Saitoh K."/>
            <person name="Sato N."/>
            <person name="Blanc-Mathieu R."/>
            <person name="Endo H."/>
            <person name="Kuwata A."/>
            <person name="Ogata H."/>
        </authorList>
    </citation>
    <scope>NUCLEOTIDE SEQUENCE</scope>
</reference>
<dbReference type="InterPro" id="IPR019460">
    <property type="entry name" value="Atg11_C"/>
</dbReference>
<proteinExistence type="predicted"/>
<feature type="region of interest" description="Disordered" evidence="1">
    <location>
        <begin position="228"/>
        <end position="253"/>
    </location>
</feature>
<organism evidence="3 4">
    <name type="scientific">Triparma retinervis</name>
    <dbReference type="NCBI Taxonomy" id="2557542"/>
    <lineage>
        <taxon>Eukaryota</taxon>
        <taxon>Sar</taxon>
        <taxon>Stramenopiles</taxon>
        <taxon>Ochrophyta</taxon>
        <taxon>Bolidophyceae</taxon>
        <taxon>Parmales</taxon>
        <taxon>Triparmaceae</taxon>
        <taxon>Triparma</taxon>
    </lineage>
</organism>
<evidence type="ECO:0000313" key="4">
    <source>
        <dbReference type="Proteomes" id="UP001165082"/>
    </source>
</evidence>
<evidence type="ECO:0000259" key="2">
    <source>
        <dbReference type="Pfam" id="PF10377"/>
    </source>
</evidence>
<keyword evidence="4" id="KW-1185">Reference proteome</keyword>
<evidence type="ECO:0000256" key="1">
    <source>
        <dbReference type="SAM" id="MobiDB-lite"/>
    </source>
</evidence>
<dbReference type="AlphaFoldDB" id="A0A9W7G432"/>
<sequence length="366" mass="41315">MQRLALSRPPTSFSSSFLIRWNLLLSSLQSTPLPPALADGREEIKTCFDLLSADPLVWKDVTDRVRKVEEFETRYSAIVRALDSETRPAERATLMKDAVEMIAAGERLREGAEWFSDFYVARGEKIGGTLRSVEEEVAMQASYGTRVRDKVESLRRELELMRVEEIKRRRAVGVVESDNGRAVYNPDWHGELNKALRPTKEWELGFEAGKKGREDRVVGGEELLRDSLQSSQMKGEEMKGGVRASSPRSSQENIMNVSSDDAIDDVRMNLAMEDFREGDSVLFMPARTAKGETIWVAFTRGLHEGVGVPVPYYLKHNHNNEEQSPKPKDTGYKMGRVKCVEERTEGGSAYGIKEGRKFCLVDCDLI</sequence>
<protein>
    <recommendedName>
        <fullName evidence="2">Autophagy-related protein 11 C-terminal domain-containing protein</fullName>
    </recommendedName>
</protein>
<comment type="caution">
    <text evidence="3">The sequence shown here is derived from an EMBL/GenBank/DDBJ whole genome shotgun (WGS) entry which is preliminary data.</text>
</comment>
<dbReference type="OrthoDB" id="10341207at2759"/>
<dbReference type="Proteomes" id="UP001165082">
    <property type="component" value="Unassembled WGS sequence"/>
</dbReference>
<name>A0A9W7G432_9STRA</name>